<dbReference type="AlphaFoldDB" id="Q75D75"/>
<name>Q75D75_EREGS</name>
<keyword evidence="1" id="KW-1133">Transmembrane helix</keyword>
<dbReference type="Proteomes" id="UP000000591">
    <property type="component" value="Chromosome II"/>
</dbReference>
<proteinExistence type="predicted"/>
<sequence length="144" mass="15617">MELSGLGIRWRYFGLLCATGCVAVFLGITTDKRFNAITAEHDKAAHFAVFALESWLFTRSIVTRHVAVPGRWLQGGDVEQGAQAARVSKYWVAGLACGAAAAVLSEVAQHVVSRGRRVFDVWDVACNAAGALVGVGAAWWRERR</sequence>
<keyword evidence="1" id="KW-0812">Transmembrane</keyword>
<feature type="domain" description="VanZ-like" evidence="2">
    <location>
        <begin position="43"/>
        <end position="139"/>
    </location>
</feature>
<reference evidence="3 4" key="1">
    <citation type="journal article" date="2004" name="Science">
        <title>The Ashbya gossypii genome as a tool for mapping the ancient Saccharomyces cerevisiae genome.</title>
        <authorList>
            <person name="Dietrich F.S."/>
            <person name="Voegeli S."/>
            <person name="Brachat S."/>
            <person name="Lerch A."/>
            <person name="Gates K."/>
            <person name="Steiner S."/>
            <person name="Mohr C."/>
            <person name="Pohlmann R."/>
            <person name="Luedi P."/>
            <person name="Choi S."/>
            <person name="Wing R.A."/>
            <person name="Flavier A."/>
            <person name="Gaffney T.D."/>
            <person name="Philippsen P."/>
        </authorList>
    </citation>
    <scope>NUCLEOTIDE SEQUENCE [LARGE SCALE GENOMIC DNA]</scope>
    <source>
        <strain evidence="4">ATCC 10895 / CBS 109.51 / FGSC 9923 / NRRL Y-1056</strain>
    </source>
</reference>
<accession>Q75D75</accession>
<evidence type="ECO:0000259" key="2">
    <source>
        <dbReference type="Pfam" id="PF04892"/>
    </source>
</evidence>
<dbReference type="OMA" id="ICTMFAS"/>
<evidence type="ECO:0000256" key="1">
    <source>
        <dbReference type="SAM" id="Phobius"/>
    </source>
</evidence>
<feature type="transmembrane region" description="Helical" evidence="1">
    <location>
        <begin position="90"/>
        <end position="109"/>
    </location>
</feature>
<organism evidence="3 4">
    <name type="scientific">Eremothecium gossypii (strain ATCC 10895 / CBS 109.51 / FGSC 9923 / NRRL Y-1056)</name>
    <name type="common">Yeast</name>
    <name type="synonym">Ashbya gossypii</name>
    <dbReference type="NCBI Taxonomy" id="284811"/>
    <lineage>
        <taxon>Eukaryota</taxon>
        <taxon>Fungi</taxon>
        <taxon>Dikarya</taxon>
        <taxon>Ascomycota</taxon>
        <taxon>Saccharomycotina</taxon>
        <taxon>Saccharomycetes</taxon>
        <taxon>Saccharomycetales</taxon>
        <taxon>Saccharomycetaceae</taxon>
        <taxon>Eremothecium</taxon>
    </lineage>
</organism>
<dbReference type="FunCoup" id="Q75D75">
    <property type="interactions" value="1"/>
</dbReference>
<dbReference type="OrthoDB" id="63581at2759"/>
<dbReference type="KEGG" id="ago:AGOS_ABR148CA"/>
<dbReference type="PANTHER" id="PTHR28008:SF1">
    <property type="entry name" value="DOMAIN PROTEIN, PUTATIVE (AFU_ORTHOLOGUE AFUA_3G10980)-RELATED"/>
    <property type="match status" value="1"/>
</dbReference>
<dbReference type="EMBL" id="AE016815">
    <property type="protein sequence ID" value="AAS50920.2"/>
    <property type="molecule type" value="Genomic_DNA"/>
</dbReference>
<dbReference type="PANTHER" id="PTHR28008">
    <property type="entry name" value="DOMAIN PROTEIN, PUTATIVE (AFU_ORTHOLOGUE AFUA_3G10980)-RELATED"/>
    <property type="match status" value="1"/>
</dbReference>
<dbReference type="GeneID" id="4619206"/>
<protein>
    <submittedName>
        <fullName evidence="3">ABR148C-Ap</fullName>
    </submittedName>
</protein>
<dbReference type="RefSeq" id="NP_983096.2">
    <property type="nucleotide sequence ID" value="NM_208449.3"/>
</dbReference>
<dbReference type="HOGENOM" id="CLU_144922_0_0_1"/>
<evidence type="ECO:0000313" key="4">
    <source>
        <dbReference type="Proteomes" id="UP000000591"/>
    </source>
</evidence>
<dbReference type="eggNOG" id="ENOG502S8TE">
    <property type="taxonomic scope" value="Eukaryota"/>
</dbReference>
<evidence type="ECO:0000313" key="3">
    <source>
        <dbReference type="EMBL" id="AAS50920.2"/>
    </source>
</evidence>
<feature type="transmembrane region" description="Helical" evidence="1">
    <location>
        <begin position="121"/>
        <end position="140"/>
    </location>
</feature>
<dbReference type="InterPro" id="IPR006976">
    <property type="entry name" value="VanZ-like"/>
</dbReference>
<keyword evidence="4" id="KW-1185">Reference proteome</keyword>
<gene>
    <name evidence="3" type="ORF">AGOS_ABR148CA</name>
</gene>
<keyword evidence="1" id="KW-0472">Membrane</keyword>
<feature type="transmembrane region" description="Helical" evidence="1">
    <location>
        <begin position="12"/>
        <end position="29"/>
    </location>
</feature>
<dbReference type="InParanoid" id="Q75D75"/>
<dbReference type="Pfam" id="PF04892">
    <property type="entry name" value="VanZ"/>
    <property type="match status" value="1"/>
</dbReference>
<reference evidence="4" key="2">
    <citation type="journal article" date="2013" name="G3 (Bethesda)">
        <title>Genomes of Ashbya fungi isolated from insects reveal four mating-type loci, numerous translocations, lack of transposons, and distinct gene duplications.</title>
        <authorList>
            <person name="Dietrich F.S."/>
            <person name="Voegeli S."/>
            <person name="Kuo S."/>
            <person name="Philippsen P."/>
        </authorList>
    </citation>
    <scope>GENOME REANNOTATION</scope>
    <source>
        <strain evidence="4">ATCC 10895 / CBS 109.51 / FGSC 9923 / NRRL Y-1056</strain>
    </source>
</reference>